<evidence type="ECO:0000313" key="4">
    <source>
        <dbReference type="EMBL" id="MEE2566629.1"/>
    </source>
</evidence>
<comment type="similarity">
    <text evidence="1">Belongs to the SdhE FAD assembly factor family.</text>
</comment>
<keyword evidence="5" id="KW-1185">Reference proteome</keyword>
<evidence type="ECO:0000256" key="2">
    <source>
        <dbReference type="ARBA" id="ARBA00019418"/>
    </source>
</evidence>
<organism evidence="4 5">
    <name type="scientific">Hyphobacterium marinum</name>
    <dbReference type="NCBI Taxonomy" id="3116574"/>
    <lineage>
        <taxon>Bacteria</taxon>
        <taxon>Pseudomonadati</taxon>
        <taxon>Pseudomonadota</taxon>
        <taxon>Alphaproteobacteria</taxon>
        <taxon>Maricaulales</taxon>
        <taxon>Maricaulaceae</taxon>
        <taxon>Hyphobacterium</taxon>
    </lineage>
</organism>
<dbReference type="Proteomes" id="UP001310692">
    <property type="component" value="Unassembled WGS sequence"/>
</dbReference>
<evidence type="ECO:0000313" key="5">
    <source>
        <dbReference type="Proteomes" id="UP001310692"/>
    </source>
</evidence>
<gene>
    <name evidence="4" type="ORF">V0U35_08035</name>
</gene>
<keyword evidence="3" id="KW-0143">Chaperone</keyword>
<evidence type="ECO:0000256" key="3">
    <source>
        <dbReference type="ARBA" id="ARBA00023186"/>
    </source>
</evidence>
<sequence>MTNPVDIRRKQLAFRASHRGFKEADLVLGGFASANLPGMSEAELDEFDQLLGLADQDIYDWVMDRARPDTNEHDALIARIRAFVKGGGAVVDRA</sequence>
<dbReference type="Gene3D" id="1.10.150.250">
    <property type="entry name" value="Flavinator of succinate dehydrogenase"/>
    <property type="match status" value="1"/>
</dbReference>
<dbReference type="PANTHER" id="PTHR12469:SF2">
    <property type="entry name" value="SUCCINATE DEHYDROGENASE ASSEMBLY FACTOR 2, MITOCHONDRIAL"/>
    <property type="match status" value="1"/>
</dbReference>
<name>A0ABU7LYK1_9PROT</name>
<dbReference type="RefSeq" id="WP_330196178.1">
    <property type="nucleotide sequence ID" value="NZ_JAZDRO010000003.1"/>
</dbReference>
<dbReference type="InterPro" id="IPR005631">
    <property type="entry name" value="SDH"/>
</dbReference>
<dbReference type="SUPFAM" id="SSF109910">
    <property type="entry name" value="YgfY-like"/>
    <property type="match status" value="1"/>
</dbReference>
<protein>
    <recommendedName>
        <fullName evidence="2">FAD assembly factor SdhE</fullName>
    </recommendedName>
</protein>
<dbReference type="PANTHER" id="PTHR12469">
    <property type="entry name" value="PROTEIN EMI5 HOMOLOG, MITOCHONDRIAL"/>
    <property type="match status" value="1"/>
</dbReference>
<proteinExistence type="inferred from homology"/>
<dbReference type="InterPro" id="IPR036714">
    <property type="entry name" value="SDH_sf"/>
</dbReference>
<evidence type="ECO:0000256" key="1">
    <source>
        <dbReference type="ARBA" id="ARBA00008571"/>
    </source>
</evidence>
<accession>A0ABU7LYK1</accession>
<reference evidence="4 5" key="1">
    <citation type="submission" date="2024-01" db="EMBL/GenBank/DDBJ databases">
        <title>Hyphobacterium bacterium isolated from marine sediment.</title>
        <authorList>
            <person name="Zhao S."/>
        </authorList>
    </citation>
    <scope>NUCLEOTIDE SEQUENCE [LARGE SCALE GENOMIC DNA]</scope>
    <source>
        <strain evidence="4 5">Y60-23</strain>
    </source>
</reference>
<dbReference type="Pfam" id="PF03937">
    <property type="entry name" value="Sdh5"/>
    <property type="match status" value="1"/>
</dbReference>
<dbReference type="EMBL" id="JAZDRO010000003">
    <property type="protein sequence ID" value="MEE2566629.1"/>
    <property type="molecule type" value="Genomic_DNA"/>
</dbReference>
<comment type="caution">
    <text evidence="4">The sequence shown here is derived from an EMBL/GenBank/DDBJ whole genome shotgun (WGS) entry which is preliminary data.</text>
</comment>